<dbReference type="EMBL" id="CP007141">
    <property type="protein sequence ID" value="AJC73776.1"/>
    <property type="molecule type" value="Genomic_DNA"/>
</dbReference>
<evidence type="ECO:0000313" key="3">
    <source>
        <dbReference type="Proteomes" id="UP000077469"/>
    </source>
</evidence>
<sequence length="138" mass="15204">MGITVKSEYAFKILLSIGGCGELTSLTKVSQGANVPKEFAEKIVLQLRKAGIVKARRGRKGGYELAKDPSQITAYDIVTAVDELDKIVKCDPDICNCDDRESCVIKNMIWDRLMSCIKETLMSVTLRDLLAACGREDT</sequence>
<dbReference type="RefSeq" id="WP_031505157.1">
    <property type="nucleotide sequence ID" value="NC_022795.1"/>
</dbReference>
<reference evidence="2 3" key="1">
    <citation type="submission" date="2014-01" db="EMBL/GenBank/DDBJ databases">
        <title>Genome sequencing of Thermotog hypogea.</title>
        <authorList>
            <person name="Zhang X."/>
            <person name="Alvare G."/>
            <person name="Fristensky B."/>
            <person name="Chen L."/>
            <person name="Suen T."/>
            <person name="Chen Q."/>
            <person name="Ma K."/>
        </authorList>
    </citation>
    <scope>NUCLEOTIDE SEQUENCE [LARGE SCALE GENOMIC DNA]</scope>
    <source>
        <strain evidence="2 3">DSM 11164</strain>
    </source>
</reference>
<evidence type="ECO:0000313" key="2">
    <source>
        <dbReference type="EMBL" id="AJC73776.1"/>
    </source>
</evidence>
<accession>A0A0X1KR35</accession>
<keyword evidence="3" id="KW-1185">Reference proteome</keyword>
<protein>
    <submittedName>
        <fullName evidence="2">Rrf2 family transcriptional regulator</fullName>
    </submittedName>
</protein>
<dbReference type="KEGG" id="phy:AJ81_05710"/>
<name>A0A0X1KR35_9THEM</name>
<dbReference type="InterPro" id="IPR000944">
    <property type="entry name" value="Tscrpt_reg_Rrf2"/>
</dbReference>
<dbReference type="SUPFAM" id="SSF46785">
    <property type="entry name" value="Winged helix' DNA-binding domain"/>
    <property type="match status" value="1"/>
</dbReference>
<dbReference type="PROSITE" id="PS51197">
    <property type="entry name" value="HTH_RRF2_2"/>
    <property type="match status" value="1"/>
</dbReference>
<dbReference type="InterPro" id="IPR030489">
    <property type="entry name" value="TR_Rrf2-type_CS"/>
</dbReference>
<dbReference type="Pfam" id="PF02082">
    <property type="entry name" value="Rrf2"/>
    <property type="match status" value="1"/>
</dbReference>
<dbReference type="NCBIfam" id="TIGR00738">
    <property type="entry name" value="rrf2_super"/>
    <property type="match status" value="1"/>
</dbReference>
<dbReference type="STRING" id="1123384.AJ81_05710"/>
<dbReference type="GO" id="GO:0003700">
    <property type="term" value="F:DNA-binding transcription factor activity"/>
    <property type="evidence" value="ECO:0007669"/>
    <property type="project" value="TreeGrafter"/>
</dbReference>
<dbReference type="Proteomes" id="UP000077469">
    <property type="component" value="Chromosome"/>
</dbReference>
<organism evidence="2 3">
    <name type="scientific">Pseudothermotoga hypogea DSM 11164 = NBRC 106472</name>
    <dbReference type="NCBI Taxonomy" id="1123384"/>
    <lineage>
        <taxon>Bacteria</taxon>
        <taxon>Thermotogati</taxon>
        <taxon>Thermotogota</taxon>
        <taxon>Thermotogae</taxon>
        <taxon>Thermotogales</taxon>
        <taxon>Thermotogaceae</taxon>
        <taxon>Pseudothermotoga</taxon>
    </lineage>
</organism>
<dbReference type="PaxDb" id="1123384-AJ81_05710"/>
<dbReference type="PANTHER" id="PTHR33221:SF5">
    <property type="entry name" value="HTH-TYPE TRANSCRIPTIONAL REGULATOR ISCR"/>
    <property type="match status" value="1"/>
</dbReference>
<dbReference type="PANTHER" id="PTHR33221">
    <property type="entry name" value="WINGED HELIX-TURN-HELIX TRANSCRIPTIONAL REGULATOR, RRF2 FAMILY"/>
    <property type="match status" value="1"/>
</dbReference>
<dbReference type="InterPro" id="IPR036390">
    <property type="entry name" value="WH_DNA-bd_sf"/>
</dbReference>
<evidence type="ECO:0000256" key="1">
    <source>
        <dbReference type="ARBA" id="ARBA00023125"/>
    </source>
</evidence>
<proteinExistence type="predicted"/>
<dbReference type="Gene3D" id="1.10.10.10">
    <property type="entry name" value="Winged helix-like DNA-binding domain superfamily/Winged helix DNA-binding domain"/>
    <property type="match status" value="1"/>
</dbReference>
<dbReference type="PATRIC" id="fig|1123384.7.peg.1131"/>
<gene>
    <name evidence="2" type="ORF">AJ81_05710</name>
</gene>
<dbReference type="GO" id="GO:0003677">
    <property type="term" value="F:DNA binding"/>
    <property type="evidence" value="ECO:0007669"/>
    <property type="project" value="UniProtKB-KW"/>
</dbReference>
<dbReference type="PROSITE" id="PS01332">
    <property type="entry name" value="HTH_RRF2_1"/>
    <property type="match status" value="1"/>
</dbReference>
<dbReference type="InterPro" id="IPR036388">
    <property type="entry name" value="WH-like_DNA-bd_sf"/>
</dbReference>
<dbReference type="GO" id="GO:0005829">
    <property type="term" value="C:cytosol"/>
    <property type="evidence" value="ECO:0007669"/>
    <property type="project" value="TreeGrafter"/>
</dbReference>
<dbReference type="OrthoDB" id="46476at2"/>
<dbReference type="AlphaFoldDB" id="A0A0X1KR35"/>
<keyword evidence="1" id="KW-0238">DNA-binding</keyword>